<evidence type="ECO:0000313" key="3">
    <source>
        <dbReference type="Proteomes" id="UP000023152"/>
    </source>
</evidence>
<comment type="caution">
    <text evidence="2">The sequence shown here is derived from an EMBL/GenBank/DDBJ whole genome shotgun (WGS) entry which is preliminary data.</text>
</comment>
<protein>
    <recommendedName>
        <fullName evidence="4">Kelch motif family protein</fullName>
    </recommendedName>
</protein>
<dbReference type="OrthoDB" id="45365at2759"/>
<accession>X6LFD2</accession>
<sequence>LSIEYDENYNIFQFYDVRVCTTMRSFCCYGFVYIDDSILFFGGYDGIKNASREVHRYSIVHDQWIKFELTLPMPLNCCVATLSKDNRCVHVIGGYDEHDTLSTHMKIILQKWTSETRIEREWIKKEKKIRYIEEIEKEKKEIEMMNEELSIMEQQQLDIRKLK</sequence>
<dbReference type="Proteomes" id="UP000023152">
    <property type="component" value="Unassembled WGS sequence"/>
</dbReference>
<dbReference type="InterPro" id="IPR015915">
    <property type="entry name" value="Kelch-typ_b-propeller"/>
</dbReference>
<feature type="non-terminal residue" evidence="2">
    <location>
        <position position="1"/>
    </location>
</feature>
<feature type="non-terminal residue" evidence="2">
    <location>
        <position position="163"/>
    </location>
</feature>
<evidence type="ECO:0000313" key="2">
    <source>
        <dbReference type="EMBL" id="ETN99831.1"/>
    </source>
</evidence>
<evidence type="ECO:0000256" key="1">
    <source>
        <dbReference type="SAM" id="Coils"/>
    </source>
</evidence>
<evidence type="ECO:0008006" key="4">
    <source>
        <dbReference type="Google" id="ProtNLM"/>
    </source>
</evidence>
<feature type="coiled-coil region" evidence="1">
    <location>
        <begin position="128"/>
        <end position="155"/>
    </location>
</feature>
<keyword evidence="1" id="KW-0175">Coiled coil</keyword>
<dbReference type="Gene3D" id="2.120.10.80">
    <property type="entry name" value="Kelch-type beta propeller"/>
    <property type="match status" value="1"/>
</dbReference>
<name>X6LFD2_RETFI</name>
<organism evidence="2 3">
    <name type="scientific">Reticulomyxa filosa</name>
    <dbReference type="NCBI Taxonomy" id="46433"/>
    <lineage>
        <taxon>Eukaryota</taxon>
        <taxon>Sar</taxon>
        <taxon>Rhizaria</taxon>
        <taxon>Retaria</taxon>
        <taxon>Foraminifera</taxon>
        <taxon>Monothalamids</taxon>
        <taxon>Reticulomyxidae</taxon>
        <taxon>Reticulomyxa</taxon>
    </lineage>
</organism>
<keyword evidence="3" id="KW-1185">Reference proteome</keyword>
<dbReference type="EMBL" id="ASPP01042777">
    <property type="protein sequence ID" value="ETN99831.1"/>
    <property type="molecule type" value="Genomic_DNA"/>
</dbReference>
<proteinExistence type="predicted"/>
<reference evidence="2 3" key="1">
    <citation type="journal article" date="2013" name="Curr. Biol.">
        <title>The Genome of the Foraminiferan Reticulomyxa filosa.</title>
        <authorList>
            <person name="Glockner G."/>
            <person name="Hulsmann N."/>
            <person name="Schleicher M."/>
            <person name="Noegel A.A."/>
            <person name="Eichinger L."/>
            <person name="Gallinger C."/>
            <person name="Pawlowski J."/>
            <person name="Sierra R."/>
            <person name="Euteneuer U."/>
            <person name="Pillet L."/>
            <person name="Moustafa A."/>
            <person name="Platzer M."/>
            <person name="Groth M."/>
            <person name="Szafranski K."/>
            <person name="Schliwa M."/>
        </authorList>
    </citation>
    <scope>NUCLEOTIDE SEQUENCE [LARGE SCALE GENOMIC DNA]</scope>
</reference>
<dbReference type="InterPro" id="IPR006652">
    <property type="entry name" value="Kelch_1"/>
</dbReference>
<dbReference type="AlphaFoldDB" id="X6LFD2"/>
<gene>
    <name evidence="2" type="ORF">RFI_37636</name>
</gene>
<dbReference type="SUPFAM" id="SSF117281">
    <property type="entry name" value="Kelch motif"/>
    <property type="match status" value="1"/>
</dbReference>
<dbReference type="Pfam" id="PF01344">
    <property type="entry name" value="Kelch_1"/>
    <property type="match status" value="1"/>
</dbReference>